<dbReference type="Pfam" id="PF07576">
    <property type="entry name" value="BRAP2"/>
    <property type="match status" value="1"/>
</dbReference>
<dbReference type="SUPFAM" id="SSF57850">
    <property type="entry name" value="RING/U-box"/>
    <property type="match status" value="2"/>
</dbReference>
<evidence type="ECO:0000259" key="8">
    <source>
        <dbReference type="PROSITE" id="PS50271"/>
    </source>
</evidence>
<dbReference type="Proteomes" id="UP000326924">
    <property type="component" value="Unassembled WGS sequence"/>
</dbReference>
<gene>
    <name evidence="9" type="ORF">FN846DRAFT_949299</name>
</gene>
<protein>
    <submittedName>
        <fullName evidence="9">Putative RING and UBP finger domain protein</fullName>
    </submittedName>
</protein>
<keyword evidence="1" id="KW-0479">Metal-binding</keyword>
<dbReference type="GO" id="GO:0007265">
    <property type="term" value="P:Ras protein signal transduction"/>
    <property type="evidence" value="ECO:0007669"/>
    <property type="project" value="TreeGrafter"/>
</dbReference>
<dbReference type="PANTHER" id="PTHR24007">
    <property type="entry name" value="BRCA1-ASSOCIATED PROTEIN"/>
    <property type="match status" value="1"/>
</dbReference>
<keyword evidence="10" id="KW-1185">Reference proteome</keyword>
<dbReference type="FunCoup" id="A0A5J5EX59">
    <property type="interactions" value="793"/>
</dbReference>
<dbReference type="GO" id="GO:0008270">
    <property type="term" value="F:zinc ion binding"/>
    <property type="evidence" value="ECO:0007669"/>
    <property type="project" value="UniProtKB-KW"/>
</dbReference>
<evidence type="ECO:0000256" key="1">
    <source>
        <dbReference type="ARBA" id="ARBA00022723"/>
    </source>
</evidence>
<dbReference type="SMART" id="SM00184">
    <property type="entry name" value="RING"/>
    <property type="match status" value="1"/>
</dbReference>
<evidence type="ECO:0000256" key="4">
    <source>
        <dbReference type="PROSITE-ProRule" id="PRU00502"/>
    </source>
</evidence>
<dbReference type="CDD" id="cd12717">
    <property type="entry name" value="RRM_ETP1"/>
    <property type="match status" value="1"/>
</dbReference>
<evidence type="ECO:0000256" key="5">
    <source>
        <dbReference type="SAM" id="Coils"/>
    </source>
</evidence>
<dbReference type="GO" id="GO:0061630">
    <property type="term" value="F:ubiquitin protein ligase activity"/>
    <property type="evidence" value="ECO:0007669"/>
    <property type="project" value="TreeGrafter"/>
</dbReference>
<organism evidence="9 10">
    <name type="scientific">Sphaerosporella brunnea</name>
    <dbReference type="NCBI Taxonomy" id="1250544"/>
    <lineage>
        <taxon>Eukaryota</taxon>
        <taxon>Fungi</taxon>
        <taxon>Dikarya</taxon>
        <taxon>Ascomycota</taxon>
        <taxon>Pezizomycotina</taxon>
        <taxon>Pezizomycetes</taxon>
        <taxon>Pezizales</taxon>
        <taxon>Pyronemataceae</taxon>
        <taxon>Sphaerosporella</taxon>
    </lineage>
</organism>
<accession>A0A5J5EX59</accession>
<dbReference type="Pfam" id="PF02148">
    <property type="entry name" value="zf-UBP"/>
    <property type="match status" value="1"/>
</dbReference>
<evidence type="ECO:0000313" key="10">
    <source>
        <dbReference type="Proteomes" id="UP000326924"/>
    </source>
</evidence>
<dbReference type="InterPro" id="IPR011422">
    <property type="entry name" value="BRAP2/ETP1_RRM"/>
</dbReference>
<dbReference type="CDD" id="cd16457">
    <property type="entry name" value="RING-H2_BRAP2"/>
    <property type="match status" value="1"/>
</dbReference>
<evidence type="ECO:0000256" key="3">
    <source>
        <dbReference type="ARBA" id="ARBA00022833"/>
    </source>
</evidence>
<comment type="caution">
    <text evidence="9">The sequence shown here is derived from an EMBL/GenBank/DDBJ whole genome shotgun (WGS) entry which is preliminary data.</text>
</comment>
<dbReference type="AlphaFoldDB" id="A0A5J5EX59"/>
<dbReference type="SMART" id="SM00290">
    <property type="entry name" value="ZnF_UBP"/>
    <property type="match status" value="1"/>
</dbReference>
<dbReference type="PROSITE" id="PS50271">
    <property type="entry name" value="ZF_UBP"/>
    <property type="match status" value="1"/>
</dbReference>
<keyword evidence="3" id="KW-0862">Zinc</keyword>
<sequence length="656" mass="72514">MPSYFFHLLFELYDSRSPYCKNLPELSHLTKLQLSSLPLWIPPPGTDIFAGSLPVHSKGSLSTATFKHGQKKSKSKEKEFDRHPDWRFGPVSVELIDMAPATSSLDVTLSAGTAAPKARFVPLETANTEFGYGVVHLYRDAHETPGANTPKAEIGDLDDDALKTVAILAVPSYMSPSDFMGFVGEGTRDTVSHLRMVRTGKANRYMVLMRFRDKEGARQFVADFNGKVFNSMEPENCHVVYVKSIQFTSPSSAEMVSQGHQPGVFPEISNDPFSPSHSPGPVEPSTSPSTSTVHPLSTTAAHPLSTKPAPPPTPSLSELPTCPVCLERMDETTGLLTILCQHVFHCACLSKWKDSSCPVCRYTQSSHPLASGSDASEDEEDSCNTCGATQNLWICLICGNVGCGRYDDAHAFEHYKTTSHCYAMDIETQRVWDYIGDGYVHRLIQNKSDGKLVELPSALMSSEHSGEEDLVPRAKLENIGMEYTYLLTSQLESQRQYFEEKIALAADKASSAAANAEKSHADATAAIAGFKEVQEKYNHLALEVVPGLEKAKDRAETKAQKFAELAKKMEKEWKEEKGVSEGLLERVKFLDKENEARTKEVNELKEQVRDLMFFLQAREKMEDVSEDVQEGTITIGDAPKEDAKGKGKRKKGKGKR</sequence>
<keyword evidence="2 4" id="KW-0863">Zinc-finger</keyword>
<name>A0A5J5EX59_9PEZI</name>
<dbReference type="InterPro" id="IPR001841">
    <property type="entry name" value="Znf_RING"/>
</dbReference>
<dbReference type="PANTHER" id="PTHR24007:SF7">
    <property type="entry name" value="BRCA1-ASSOCIATED PROTEIN"/>
    <property type="match status" value="1"/>
</dbReference>
<evidence type="ECO:0000256" key="6">
    <source>
        <dbReference type="SAM" id="MobiDB-lite"/>
    </source>
</evidence>
<evidence type="ECO:0000313" key="9">
    <source>
        <dbReference type="EMBL" id="KAA8906126.1"/>
    </source>
</evidence>
<dbReference type="InParanoid" id="A0A5J5EX59"/>
<evidence type="ECO:0000259" key="7">
    <source>
        <dbReference type="PROSITE" id="PS50089"/>
    </source>
</evidence>
<evidence type="ECO:0000256" key="2">
    <source>
        <dbReference type="ARBA" id="ARBA00022771"/>
    </source>
</evidence>
<dbReference type="InterPro" id="IPR013083">
    <property type="entry name" value="Znf_RING/FYVE/PHD"/>
</dbReference>
<feature type="region of interest" description="Disordered" evidence="6">
    <location>
        <begin position="253"/>
        <end position="316"/>
    </location>
</feature>
<dbReference type="EMBL" id="VXIS01000092">
    <property type="protein sequence ID" value="KAA8906126.1"/>
    <property type="molecule type" value="Genomic_DNA"/>
</dbReference>
<dbReference type="PROSITE" id="PS50089">
    <property type="entry name" value="ZF_RING_2"/>
    <property type="match status" value="1"/>
</dbReference>
<dbReference type="GO" id="GO:0016567">
    <property type="term" value="P:protein ubiquitination"/>
    <property type="evidence" value="ECO:0007669"/>
    <property type="project" value="TreeGrafter"/>
</dbReference>
<feature type="compositionally biased region" description="Low complexity" evidence="6">
    <location>
        <begin position="279"/>
        <end position="307"/>
    </location>
</feature>
<dbReference type="InterPro" id="IPR034931">
    <property type="entry name" value="ETP1_RRM"/>
</dbReference>
<reference evidence="9 10" key="1">
    <citation type="submission" date="2019-09" db="EMBL/GenBank/DDBJ databases">
        <title>Draft genome of the ectomycorrhizal ascomycete Sphaerosporella brunnea.</title>
        <authorList>
            <consortium name="DOE Joint Genome Institute"/>
            <person name="Benucci G.M."/>
            <person name="Marozzi G."/>
            <person name="Antonielli L."/>
            <person name="Sanchez S."/>
            <person name="Marco P."/>
            <person name="Wang X."/>
            <person name="Falini L.B."/>
            <person name="Barry K."/>
            <person name="Haridas S."/>
            <person name="Lipzen A."/>
            <person name="Labutti K."/>
            <person name="Grigoriev I.V."/>
            <person name="Murat C."/>
            <person name="Martin F."/>
            <person name="Albertini E."/>
            <person name="Donnini D."/>
            <person name="Bonito G."/>
        </authorList>
    </citation>
    <scope>NUCLEOTIDE SEQUENCE [LARGE SCALE GENOMIC DNA]</scope>
    <source>
        <strain evidence="9 10">Sb_GMNB300</strain>
    </source>
</reference>
<feature type="domain" description="UBP-type" evidence="8">
    <location>
        <begin position="358"/>
        <end position="459"/>
    </location>
</feature>
<feature type="compositionally biased region" description="Basic residues" evidence="6">
    <location>
        <begin position="646"/>
        <end position="656"/>
    </location>
</feature>
<dbReference type="InterPro" id="IPR001607">
    <property type="entry name" value="Znf_UBP"/>
</dbReference>
<feature type="region of interest" description="Disordered" evidence="6">
    <location>
        <begin position="625"/>
        <end position="656"/>
    </location>
</feature>
<dbReference type="Gene3D" id="3.30.40.10">
    <property type="entry name" value="Zinc/RING finger domain, C3HC4 (zinc finger)"/>
    <property type="match status" value="2"/>
</dbReference>
<dbReference type="OrthoDB" id="273556at2759"/>
<feature type="domain" description="RING-type" evidence="7">
    <location>
        <begin position="322"/>
        <end position="361"/>
    </location>
</feature>
<feature type="coiled-coil region" evidence="5">
    <location>
        <begin position="548"/>
        <end position="607"/>
    </location>
</feature>
<dbReference type="GO" id="GO:0005737">
    <property type="term" value="C:cytoplasm"/>
    <property type="evidence" value="ECO:0007669"/>
    <property type="project" value="TreeGrafter"/>
</dbReference>
<dbReference type="InterPro" id="IPR047243">
    <property type="entry name" value="RING-H2_BRAP2"/>
</dbReference>
<proteinExistence type="predicted"/>
<keyword evidence="5" id="KW-0175">Coiled coil</keyword>
<dbReference type="Pfam" id="PF13639">
    <property type="entry name" value="zf-RING_2"/>
    <property type="match status" value="1"/>
</dbReference>